<dbReference type="SUPFAM" id="SSF52402">
    <property type="entry name" value="Adenine nucleotide alpha hydrolases-like"/>
    <property type="match status" value="1"/>
</dbReference>
<evidence type="ECO:0000256" key="1">
    <source>
        <dbReference type="SAM" id="MobiDB-lite"/>
    </source>
</evidence>
<evidence type="ECO:0000313" key="3">
    <source>
        <dbReference type="EMBL" id="MEE4546515.1"/>
    </source>
</evidence>
<organism evidence="3 4">
    <name type="scientific">Actinacidiphila polyblastidii</name>
    <dbReference type="NCBI Taxonomy" id="3110430"/>
    <lineage>
        <taxon>Bacteria</taxon>
        <taxon>Bacillati</taxon>
        <taxon>Actinomycetota</taxon>
        <taxon>Actinomycetes</taxon>
        <taxon>Kitasatosporales</taxon>
        <taxon>Streptomycetaceae</taxon>
        <taxon>Actinacidiphila</taxon>
    </lineage>
</organism>
<name>A0ABU7PKZ3_9ACTN</name>
<comment type="caution">
    <text evidence="3">The sequence shown here is derived from an EMBL/GenBank/DDBJ whole genome shotgun (WGS) entry which is preliminary data.</text>
</comment>
<gene>
    <name evidence="3" type="ORF">V2S66_31690</name>
</gene>
<feature type="domain" description="Asparagine synthetase" evidence="2">
    <location>
        <begin position="327"/>
        <end position="714"/>
    </location>
</feature>
<dbReference type="Pfam" id="PF00733">
    <property type="entry name" value="Asn_synthase"/>
    <property type="match status" value="1"/>
</dbReference>
<dbReference type="InterPro" id="IPR001962">
    <property type="entry name" value="Asn_synthase"/>
</dbReference>
<dbReference type="InterPro" id="IPR014729">
    <property type="entry name" value="Rossmann-like_a/b/a_fold"/>
</dbReference>
<keyword evidence="4" id="KW-1185">Reference proteome</keyword>
<sequence>MRWLVGWSSATAGPVPGPGGASRPRKLLPVGAHLLWQGPDPLWAVGDWRPDEVRVVHAEPGGSRAGSAAARRGGYDGGAYGSAYGDGHPAPGSDGGGGYGPYPNGGYGNGGSGAGGDGSAYGSSYGSAYGSSYGSAHGVARLAVLGRCGATDAELRLGLIAARGGALRHATAWPGSYTAVLQLGRRITVLGDLAGARPVFHTPWAGGTAYATAALPLADLIEAGLDVTHLAALLACPDAPEALADGTPYLGVRRVPPGHALILRDGAPEIIGYEPTASLAVGHQPVGAAEGEAAVDGVRDALLDAVRARLATPRFVPDLDEAPAPGIGADLSGGPASATLALLAAGMPGMPGMLPGAPGSLAGERLLAVTFNDLAGGGPTGREAELERARAMAADPRLRHIVVAGGAEALPYADLGGGPLTDEPGPSLILAERHRRRLSAGGADHLIGFGARQVLDAHPARLADLLMDRRRRHLVRPVAALTRADVAVAGHSAVLVPFTVPFTVYRAARRLARTPYQRGVEDAAAALLGRDTGAHPATGGPLGASLAAMAWARPGPAARWLTGEALAEVAVRLQDAARRPWPIERPGERRARAALARHAADFRVLEQAAAVHSQRLHAPFLDNQVVRACRALPGALRVRPGARADVLRDVLLGAGVRELPPGWGAPSPSGAAALRVGLRAAAEPLLSLFDAPLLADAGLVEARVVRGALHAAAEAAATGEPLPFSLDGLGEIVAVEVWLRRLLARRGSCWTGADAPEQRAVASGVQRLTL</sequence>
<evidence type="ECO:0000259" key="2">
    <source>
        <dbReference type="Pfam" id="PF00733"/>
    </source>
</evidence>
<dbReference type="SUPFAM" id="SSF56235">
    <property type="entry name" value="N-terminal nucleophile aminohydrolases (Ntn hydrolases)"/>
    <property type="match status" value="1"/>
</dbReference>
<accession>A0ABU7PKZ3</accession>
<dbReference type="EMBL" id="JAZEWV010000047">
    <property type="protein sequence ID" value="MEE4546515.1"/>
    <property type="molecule type" value="Genomic_DNA"/>
</dbReference>
<dbReference type="RefSeq" id="WP_330800214.1">
    <property type="nucleotide sequence ID" value="NZ_JAZEWV010000047.1"/>
</dbReference>
<evidence type="ECO:0000313" key="4">
    <source>
        <dbReference type="Proteomes" id="UP001344658"/>
    </source>
</evidence>
<protein>
    <submittedName>
        <fullName evidence="3">Asparagine synthase-related protein</fullName>
    </submittedName>
</protein>
<dbReference type="InterPro" id="IPR029055">
    <property type="entry name" value="Ntn_hydrolases_N"/>
</dbReference>
<feature type="region of interest" description="Disordered" evidence="1">
    <location>
        <begin position="1"/>
        <end position="24"/>
    </location>
</feature>
<dbReference type="Gene3D" id="3.40.50.620">
    <property type="entry name" value="HUPs"/>
    <property type="match status" value="1"/>
</dbReference>
<dbReference type="Proteomes" id="UP001344658">
    <property type="component" value="Unassembled WGS sequence"/>
</dbReference>
<reference evidence="3 4" key="1">
    <citation type="submission" date="2023-12" db="EMBL/GenBank/DDBJ databases">
        <title>Streptomyces sp. V4-01.</title>
        <authorList>
            <person name="Somphong A."/>
            <person name="Phongsopitanun W."/>
        </authorList>
    </citation>
    <scope>NUCLEOTIDE SEQUENCE [LARGE SCALE GENOMIC DNA]</scope>
    <source>
        <strain evidence="3 4">V4-01</strain>
    </source>
</reference>
<proteinExistence type="predicted"/>